<dbReference type="EMBL" id="JAXIOK010000023">
    <property type="protein sequence ID" value="KAK4742247.1"/>
    <property type="molecule type" value="Genomic_DNA"/>
</dbReference>
<accession>A0AAN7GMY7</accession>
<name>A0AAN7GMY7_9MYRT</name>
<dbReference type="Proteomes" id="UP001345219">
    <property type="component" value="Chromosome 1"/>
</dbReference>
<evidence type="ECO:0000313" key="1">
    <source>
        <dbReference type="EMBL" id="KAK4742247.1"/>
    </source>
</evidence>
<keyword evidence="2" id="KW-1185">Reference proteome</keyword>
<proteinExistence type="predicted"/>
<gene>
    <name evidence="1" type="ORF">SAY87_000248</name>
</gene>
<organism evidence="1 2">
    <name type="scientific">Trapa incisa</name>
    <dbReference type="NCBI Taxonomy" id="236973"/>
    <lineage>
        <taxon>Eukaryota</taxon>
        <taxon>Viridiplantae</taxon>
        <taxon>Streptophyta</taxon>
        <taxon>Embryophyta</taxon>
        <taxon>Tracheophyta</taxon>
        <taxon>Spermatophyta</taxon>
        <taxon>Magnoliopsida</taxon>
        <taxon>eudicotyledons</taxon>
        <taxon>Gunneridae</taxon>
        <taxon>Pentapetalae</taxon>
        <taxon>rosids</taxon>
        <taxon>malvids</taxon>
        <taxon>Myrtales</taxon>
        <taxon>Lythraceae</taxon>
        <taxon>Trapa</taxon>
    </lineage>
</organism>
<evidence type="ECO:0000313" key="2">
    <source>
        <dbReference type="Proteomes" id="UP001345219"/>
    </source>
</evidence>
<protein>
    <submittedName>
        <fullName evidence="1">Uncharacterized protein</fullName>
    </submittedName>
</protein>
<comment type="caution">
    <text evidence="1">The sequence shown here is derived from an EMBL/GenBank/DDBJ whole genome shotgun (WGS) entry which is preliminary data.</text>
</comment>
<dbReference type="AlphaFoldDB" id="A0AAN7GMY7"/>
<sequence length="49" mass="5063">MDLRSSVKSLCLARAEPIVSGTAWPSSTSSHPLTLPSPPLAVPISIPPP</sequence>
<reference evidence="1 2" key="1">
    <citation type="journal article" date="2023" name="Hortic Res">
        <title>Pangenome of water caltrop reveals structural variations and asymmetric subgenome divergence after allopolyploidization.</title>
        <authorList>
            <person name="Zhang X."/>
            <person name="Chen Y."/>
            <person name="Wang L."/>
            <person name="Yuan Y."/>
            <person name="Fang M."/>
            <person name="Shi L."/>
            <person name="Lu R."/>
            <person name="Comes H.P."/>
            <person name="Ma Y."/>
            <person name="Chen Y."/>
            <person name="Huang G."/>
            <person name="Zhou Y."/>
            <person name="Zheng Z."/>
            <person name="Qiu Y."/>
        </authorList>
    </citation>
    <scope>NUCLEOTIDE SEQUENCE [LARGE SCALE GENOMIC DNA]</scope>
    <source>
        <tissue evidence="1">Roots</tissue>
    </source>
</reference>